<protein>
    <submittedName>
        <fullName evidence="4">TetR/AcrR family transcriptional regulator</fullName>
    </submittedName>
</protein>
<evidence type="ECO:0000313" key="5">
    <source>
        <dbReference type="Proteomes" id="UP000269265"/>
    </source>
</evidence>
<dbReference type="RefSeq" id="WP_125244352.1">
    <property type="nucleotide sequence ID" value="NZ_RSED01000013.1"/>
</dbReference>
<keyword evidence="5" id="KW-1185">Reference proteome</keyword>
<dbReference type="PANTHER" id="PTHR30055:SF187">
    <property type="entry name" value="TRANSCRIPTIONAL REGULATORY PROTEIN"/>
    <property type="match status" value="1"/>
</dbReference>
<dbReference type="GO" id="GO:0000976">
    <property type="term" value="F:transcription cis-regulatory region binding"/>
    <property type="evidence" value="ECO:0007669"/>
    <property type="project" value="TreeGrafter"/>
</dbReference>
<feature type="DNA-binding region" description="H-T-H motif" evidence="2">
    <location>
        <begin position="37"/>
        <end position="56"/>
    </location>
</feature>
<gene>
    <name evidence="4" type="ORF">EIP75_16355</name>
</gene>
<evidence type="ECO:0000259" key="3">
    <source>
        <dbReference type="PROSITE" id="PS50977"/>
    </source>
</evidence>
<comment type="caution">
    <text evidence="4">The sequence shown here is derived from an EMBL/GenBank/DDBJ whole genome shotgun (WGS) entry which is preliminary data.</text>
</comment>
<proteinExistence type="predicted"/>
<evidence type="ECO:0000256" key="2">
    <source>
        <dbReference type="PROSITE-ProRule" id="PRU00335"/>
    </source>
</evidence>
<dbReference type="Proteomes" id="UP000269265">
    <property type="component" value="Unassembled WGS sequence"/>
</dbReference>
<dbReference type="Gene3D" id="1.10.10.60">
    <property type="entry name" value="Homeodomain-like"/>
    <property type="match status" value="1"/>
</dbReference>
<keyword evidence="1 2" id="KW-0238">DNA-binding</keyword>
<evidence type="ECO:0000256" key="1">
    <source>
        <dbReference type="ARBA" id="ARBA00023125"/>
    </source>
</evidence>
<evidence type="ECO:0000313" key="4">
    <source>
        <dbReference type="EMBL" id="RRS03260.1"/>
    </source>
</evidence>
<dbReference type="Pfam" id="PF00440">
    <property type="entry name" value="TetR_N"/>
    <property type="match status" value="1"/>
</dbReference>
<dbReference type="Gene3D" id="1.10.357.10">
    <property type="entry name" value="Tetracycline Repressor, domain 2"/>
    <property type="match status" value="1"/>
</dbReference>
<dbReference type="OrthoDB" id="9809772at2"/>
<dbReference type="InterPro" id="IPR001647">
    <property type="entry name" value="HTH_TetR"/>
</dbReference>
<dbReference type="EMBL" id="RSED01000013">
    <property type="protein sequence ID" value="RRS03260.1"/>
    <property type="molecule type" value="Genomic_DNA"/>
</dbReference>
<name>A0A3R8U2G1_9BURK</name>
<dbReference type="PANTHER" id="PTHR30055">
    <property type="entry name" value="HTH-TYPE TRANSCRIPTIONAL REGULATOR RUTR"/>
    <property type="match status" value="1"/>
</dbReference>
<dbReference type="InterPro" id="IPR050109">
    <property type="entry name" value="HTH-type_TetR-like_transc_reg"/>
</dbReference>
<dbReference type="GO" id="GO:0003700">
    <property type="term" value="F:DNA-binding transcription factor activity"/>
    <property type="evidence" value="ECO:0007669"/>
    <property type="project" value="TreeGrafter"/>
</dbReference>
<reference evidence="4 5" key="1">
    <citation type="submission" date="2018-12" db="EMBL/GenBank/DDBJ databases">
        <title>The whole draft genome of Aquabacterium sp. SJQ9.</title>
        <authorList>
            <person name="Sun L."/>
            <person name="Gao X."/>
            <person name="Chen W."/>
            <person name="Huang K."/>
        </authorList>
    </citation>
    <scope>NUCLEOTIDE SEQUENCE [LARGE SCALE GENOMIC DNA]</scope>
    <source>
        <strain evidence="4 5">SJQ9</strain>
    </source>
</reference>
<feature type="domain" description="HTH tetR-type" evidence="3">
    <location>
        <begin position="14"/>
        <end position="74"/>
    </location>
</feature>
<dbReference type="AlphaFoldDB" id="A0A3R8U2G1"/>
<organism evidence="4 5">
    <name type="scientific">Aquabacterium soli</name>
    <dbReference type="NCBI Taxonomy" id="2493092"/>
    <lineage>
        <taxon>Bacteria</taxon>
        <taxon>Pseudomonadati</taxon>
        <taxon>Pseudomonadota</taxon>
        <taxon>Betaproteobacteria</taxon>
        <taxon>Burkholderiales</taxon>
        <taxon>Aquabacterium</taxon>
    </lineage>
</organism>
<sequence length="214" mass="23399">MTADAPSPAATASPPQRLRLIEAMAATLAEKAYADTTVADVVARAHVSKRTFYEQFESKEACLLALCDTMSQQTLAVIAAGYDHEADWVQQLEQVTRSYLGNLQAQPALLRTLFIELYALGPAGLQARRSVQRTFADFLRMQVDIARLREPHKRPLDPTLAMAVVGGITELILQAVEEGRADRLTELTPTVTAFVQAVLESLIPLEHRLTGDAG</sequence>
<dbReference type="PROSITE" id="PS50977">
    <property type="entry name" value="HTH_TETR_2"/>
    <property type="match status" value="1"/>
</dbReference>
<dbReference type="SUPFAM" id="SSF46689">
    <property type="entry name" value="Homeodomain-like"/>
    <property type="match status" value="1"/>
</dbReference>
<accession>A0A3R8U2G1</accession>
<dbReference type="InterPro" id="IPR009057">
    <property type="entry name" value="Homeodomain-like_sf"/>
</dbReference>